<dbReference type="PANTHER" id="PTHR32071">
    <property type="entry name" value="TRANSCRIPTIONAL REGULATORY PROTEIN"/>
    <property type="match status" value="1"/>
</dbReference>
<dbReference type="Pfam" id="PF25601">
    <property type="entry name" value="AAA_lid_14"/>
    <property type="match status" value="1"/>
</dbReference>
<reference evidence="7 8" key="1">
    <citation type="submission" date="2021-01" db="EMBL/GenBank/DDBJ databases">
        <title>Whole genome shotgun sequence of Asanoa siamensis NBRC 107932.</title>
        <authorList>
            <person name="Komaki H."/>
            <person name="Tamura T."/>
        </authorList>
    </citation>
    <scope>NUCLEOTIDE SEQUENCE [LARGE SCALE GENOMIC DNA]</scope>
    <source>
        <strain evidence="7 8">NBRC 107932</strain>
    </source>
</reference>
<accession>A0ABQ4CR92</accession>
<evidence type="ECO:0000256" key="2">
    <source>
        <dbReference type="ARBA" id="ARBA00022840"/>
    </source>
</evidence>
<dbReference type="Gene3D" id="1.10.8.60">
    <property type="match status" value="1"/>
</dbReference>
<feature type="domain" description="Sigma-54 factor interaction" evidence="6">
    <location>
        <begin position="333"/>
        <end position="528"/>
    </location>
</feature>
<keyword evidence="3" id="KW-0805">Transcription regulation</keyword>
<evidence type="ECO:0000313" key="7">
    <source>
        <dbReference type="EMBL" id="GIF73813.1"/>
    </source>
</evidence>
<dbReference type="Proteomes" id="UP000604117">
    <property type="component" value="Unassembled WGS sequence"/>
</dbReference>
<dbReference type="SUPFAM" id="SSF52540">
    <property type="entry name" value="P-loop containing nucleoside triphosphate hydrolases"/>
    <property type="match status" value="1"/>
</dbReference>
<evidence type="ECO:0000256" key="3">
    <source>
        <dbReference type="ARBA" id="ARBA00023015"/>
    </source>
</evidence>
<dbReference type="PANTHER" id="PTHR32071:SF122">
    <property type="entry name" value="SIGMA FACTOR"/>
    <property type="match status" value="1"/>
</dbReference>
<dbReference type="Pfam" id="PF02954">
    <property type="entry name" value="HTH_8"/>
    <property type="match status" value="1"/>
</dbReference>
<dbReference type="InterPro" id="IPR058031">
    <property type="entry name" value="AAA_lid_NorR"/>
</dbReference>
<dbReference type="InterPro" id="IPR002078">
    <property type="entry name" value="Sigma_54_int"/>
</dbReference>
<sequence length="602" mass="66001">MGAAMPPRSKSPDGHSDQLARTREQFLTAEAVDTNQVRDAILASWWRSRRWNVAADHIDLTYVRDPDLDTPLTRSALPVLRHLREHLDGQPISIILTDPQGLVLTRMDAGRDLDTHLERVNLAPGFSYAEEHVGTNGIGTALEGGRPMHVFGHEHYAENLEDLACAGVPIHHPISGKTVGAVDLTCWRKDADPLLLTLAKTTAGQIQQALLTDSGIRELELLQEYLRTCRRTAGIVMALNNDVVMMNDNARQVLDPTEQSILLAQAAETLASRTPTGSVVVSLPSGARARLYCRPVRGEGRLAGGVVHVKLSGPGAASRPETATPIRMFLPGLVGSGALWLRGCHQVRAVYDAGEWLAVEGEPGVGKLAVVRAVHQHRRPGVHFTVLDAATAVRRGWLADAHRELLDDSRAVVITHVDRLSSGRLRSLSRLLEEARALPSPPWVAVTLSQRHDSGEMAGLLRFFPSTVELPPLRHHVEDVHALVPFFLSRLVGGSNLTCSPDAMQLLLRSSWPGNTEQLFQVLRRIVQHRRAGAILPADLPPECRTVSRRLLSPLEAMERDAIVRSLMDWDGNKIKAASALGMSRATIYRKIHEYGIVTPTT</sequence>
<organism evidence="7 8">
    <name type="scientific">Asanoa siamensis</name>
    <dbReference type="NCBI Taxonomy" id="926357"/>
    <lineage>
        <taxon>Bacteria</taxon>
        <taxon>Bacillati</taxon>
        <taxon>Actinomycetota</taxon>
        <taxon>Actinomycetes</taxon>
        <taxon>Micromonosporales</taxon>
        <taxon>Micromonosporaceae</taxon>
        <taxon>Asanoa</taxon>
    </lineage>
</organism>
<name>A0ABQ4CR92_9ACTN</name>
<dbReference type="InterPro" id="IPR029016">
    <property type="entry name" value="GAF-like_dom_sf"/>
</dbReference>
<dbReference type="Pfam" id="PF01590">
    <property type="entry name" value="GAF"/>
    <property type="match status" value="1"/>
</dbReference>
<keyword evidence="8" id="KW-1185">Reference proteome</keyword>
<dbReference type="InterPro" id="IPR009057">
    <property type="entry name" value="Homeodomain-like_sf"/>
</dbReference>
<comment type="caution">
    <text evidence="7">The sequence shown here is derived from an EMBL/GenBank/DDBJ whole genome shotgun (WGS) entry which is preliminary data.</text>
</comment>
<evidence type="ECO:0000256" key="4">
    <source>
        <dbReference type="ARBA" id="ARBA00023125"/>
    </source>
</evidence>
<keyword evidence="5" id="KW-0804">Transcription</keyword>
<dbReference type="InterPro" id="IPR002197">
    <property type="entry name" value="HTH_Fis"/>
</dbReference>
<evidence type="ECO:0000313" key="8">
    <source>
        <dbReference type="Proteomes" id="UP000604117"/>
    </source>
</evidence>
<dbReference type="PRINTS" id="PR01590">
    <property type="entry name" value="HTHFIS"/>
</dbReference>
<keyword evidence="1" id="KW-0547">Nucleotide-binding</keyword>
<dbReference type="SUPFAM" id="SSF46689">
    <property type="entry name" value="Homeodomain-like"/>
    <property type="match status" value="1"/>
</dbReference>
<evidence type="ECO:0000256" key="5">
    <source>
        <dbReference type="ARBA" id="ARBA00023163"/>
    </source>
</evidence>
<dbReference type="EMBL" id="BONE01000024">
    <property type="protein sequence ID" value="GIF73813.1"/>
    <property type="molecule type" value="Genomic_DNA"/>
</dbReference>
<dbReference type="InterPro" id="IPR027417">
    <property type="entry name" value="P-loop_NTPase"/>
</dbReference>
<proteinExistence type="predicted"/>
<keyword evidence="2" id="KW-0067">ATP-binding</keyword>
<evidence type="ECO:0000259" key="6">
    <source>
        <dbReference type="PROSITE" id="PS50045"/>
    </source>
</evidence>
<dbReference type="InterPro" id="IPR003018">
    <property type="entry name" value="GAF"/>
</dbReference>
<dbReference type="PROSITE" id="PS50045">
    <property type="entry name" value="SIGMA54_INTERACT_4"/>
    <property type="match status" value="1"/>
</dbReference>
<gene>
    <name evidence="7" type="ORF">Asi02nite_33310</name>
</gene>
<protein>
    <submittedName>
        <fullName evidence="7">Fis family transcriptional regulator</fullName>
    </submittedName>
</protein>
<dbReference type="Gene3D" id="1.10.10.60">
    <property type="entry name" value="Homeodomain-like"/>
    <property type="match status" value="1"/>
</dbReference>
<keyword evidence="4" id="KW-0238">DNA-binding</keyword>
<evidence type="ECO:0000256" key="1">
    <source>
        <dbReference type="ARBA" id="ARBA00022741"/>
    </source>
</evidence>
<dbReference type="Gene3D" id="3.30.450.40">
    <property type="match status" value="1"/>
</dbReference>